<feature type="domain" description="Glutathione S-transferases subfamily 4 C-terminal" evidence="1">
    <location>
        <begin position="1"/>
        <end position="33"/>
    </location>
</feature>
<comment type="caution">
    <text evidence="2">The sequence shown here is derived from an EMBL/GenBank/DDBJ whole genome shotgun (WGS) entry which is preliminary data.</text>
</comment>
<evidence type="ECO:0000313" key="3">
    <source>
        <dbReference type="Proteomes" id="UP000742786"/>
    </source>
</evidence>
<reference evidence="2" key="1">
    <citation type="submission" date="2021-04" db="EMBL/GenBank/DDBJ databases">
        <authorList>
            <person name="Hornung B."/>
        </authorList>
    </citation>
    <scope>NUCLEOTIDE SEQUENCE</scope>
    <source>
        <strain evidence="2">G5G6</strain>
    </source>
</reference>
<evidence type="ECO:0000313" key="2">
    <source>
        <dbReference type="EMBL" id="CAG4885075.1"/>
    </source>
</evidence>
<dbReference type="AlphaFoldDB" id="A0A916J7U8"/>
<protein>
    <recommendedName>
        <fullName evidence="1">Glutathione S-transferases subfamily 4 C-terminal domain-containing protein</fullName>
    </recommendedName>
</protein>
<dbReference type="Gene3D" id="1.20.1050.10">
    <property type="match status" value="1"/>
</dbReference>
<accession>A0A916J7U8</accession>
<dbReference type="InterPro" id="IPR034338">
    <property type="entry name" value="GST_4_C"/>
</dbReference>
<organism evidence="2 3">
    <name type="scientific">Georgfuchsia toluolica</name>
    <dbReference type="NCBI Taxonomy" id="424218"/>
    <lineage>
        <taxon>Bacteria</taxon>
        <taxon>Pseudomonadati</taxon>
        <taxon>Pseudomonadota</taxon>
        <taxon>Betaproteobacteria</taxon>
        <taxon>Nitrosomonadales</taxon>
        <taxon>Sterolibacteriaceae</taxon>
        <taxon>Georgfuchsia</taxon>
    </lineage>
</organism>
<gene>
    <name evidence="2" type="ORF">GTOL_12958</name>
</gene>
<dbReference type="Pfam" id="PF14834">
    <property type="entry name" value="GST_C_4"/>
    <property type="match status" value="1"/>
</dbReference>
<keyword evidence="3" id="KW-1185">Reference proteome</keyword>
<name>A0A916J7U8_9PROT</name>
<evidence type="ECO:0000259" key="1">
    <source>
        <dbReference type="Pfam" id="PF14834"/>
    </source>
</evidence>
<proteinExistence type="predicted"/>
<dbReference type="Proteomes" id="UP000742786">
    <property type="component" value="Unassembled WGS sequence"/>
</dbReference>
<dbReference type="EMBL" id="CAJQUM010000001">
    <property type="protein sequence ID" value="CAG4885075.1"/>
    <property type="molecule type" value="Genomic_DNA"/>
</dbReference>
<sequence>MLNRLVLNGDPVPERLAAYARQQWQRPSVQLWLNQKRPPL</sequence>